<organism evidence="3 4">
    <name type="scientific">Aspergillus sclerotiicarbonarius (strain CBS 121057 / IBT 28362)</name>
    <dbReference type="NCBI Taxonomy" id="1448318"/>
    <lineage>
        <taxon>Eukaryota</taxon>
        <taxon>Fungi</taxon>
        <taxon>Dikarya</taxon>
        <taxon>Ascomycota</taxon>
        <taxon>Pezizomycotina</taxon>
        <taxon>Eurotiomycetes</taxon>
        <taxon>Eurotiomycetidae</taxon>
        <taxon>Eurotiales</taxon>
        <taxon>Aspergillaceae</taxon>
        <taxon>Aspergillus</taxon>
        <taxon>Aspergillus subgen. Circumdati</taxon>
    </lineage>
</organism>
<dbReference type="AlphaFoldDB" id="A0A319FKU1"/>
<feature type="region of interest" description="Disordered" evidence="1">
    <location>
        <begin position="298"/>
        <end position="389"/>
    </location>
</feature>
<feature type="domain" description="HNH nuclease" evidence="2">
    <location>
        <begin position="146"/>
        <end position="212"/>
    </location>
</feature>
<dbReference type="OrthoDB" id="4507119at2759"/>
<dbReference type="EMBL" id="KZ826332">
    <property type="protein sequence ID" value="PYI08763.1"/>
    <property type="molecule type" value="Genomic_DNA"/>
</dbReference>
<name>A0A319FKU1_ASPSB</name>
<accession>A0A319FKU1</accession>
<protein>
    <recommendedName>
        <fullName evidence="2">HNH nuclease domain-containing protein</fullName>
    </recommendedName>
</protein>
<dbReference type="VEuPathDB" id="FungiDB:BO78DRAFT_56196"/>
<evidence type="ECO:0000259" key="2">
    <source>
        <dbReference type="Pfam" id="PF13391"/>
    </source>
</evidence>
<reference evidence="3 4" key="1">
    <citation type="submission" date="2018-02" db="EMBL/GenBank/DDBJ databases">
        <title>The genomes of Aspergillus section Nigri reveals drivers in fungal speciation.</title>
        <authorList>
            <consortium name="DOE Joint Genome Institute"/>
            <person name="Vesth T.C."/>
            <person name="Nybo J."/>
            <person name="Theobald S."/>
            <person name="Brandl J."/>
            <person name="Frisvad J.C."/>
            <person name="Nielsen K.F."/>
            <person name="Lyhne E.K."/>
            <person name="Kogle M.E."/>
            <person name="Kuo A."/>
            <person name="Riley R."/>
            <person name="Clum A."/>
            <person name="Nolan M."/>
            <person name="Lipzen A."/>
            <person name="Salamov A."/>
            <person name="Henrissat B."/>
            <person name="Wiebenga A."/>
            <person name="De vries R.P."/>
            <person name="Grigoriev I.V."/>
            <person name="Mortensen U.H."/>
            <person name="Andersen M.R."/>
            <person name="Baker S.E."/>
        </authorList>
    </citation>
    <scope>NUCLEOTIDE SEQUENCE [LARGE SCALE GENOMIC DNA]</scope>
    <source>
        <strain evidence="3 4">CBS 121057</strain>
    </source>
</reference>
<evidence type="ECO:0000256" key="1">
    <source>
        <dbReference type="SAM" id="MobiDB-lite"/>
    </source>
</evidence>
<proteinExistence type="predicted"/>
<dbReference type="Pfam" id="PF13391">
    <property type="entry name" value="HNH_2"/>
    <property type="match status" value="1"/>
</dbReference>
<evidence type="ECO:0000313" key="3">
    <source>
        <dbReference type="EMBL" id="PYI08763.1"/>
    </source>
</evidence>
<evidence type="ECO:0000313" key="4">
    <source>
        <dbReference type="Proteomes" id="UP000248423"/>
    </source>
</evidence>
<sequence>MPDVAPKSQLSIRPKAEHFGLAGPAVQKIRFLHPGYPDNENVLLIFPAFDSGGIHHGTARVACGILAKCKSEGYFSTTRDGPRITLDMDEILTNPIYYFRIDGDADYAITPSFDNFTFPETLPEYWHDAPIQPAISDRVHDRDRTCRISCSSLPNELAHIIPVAQADWWRRNTMYMHTLSEEHSTDTNCPENAILLRKDIHYLWDTHKFAIVPKQNKWVLHVLNSQATIELQEKYHNLETQPITGVPPQFLFARFALAILTDKIIFVKQGFPRKLNIRLADGTVQPKLLSSEECCSLFGPRSKSRSQSPRKRQRPGGCEDNDSGQELWDTEQWGQPRKRRRSSSPARSHWRGQSDQEEEHRGRSRKRHCSISGSGEMSTASSPASMPSSLQTSIAEGIAVGMAHHKPNAISNTTAGYKLDHRPIHK</sequence>
<dbReference type="InterPro" id="IPR003615">
    <property type="entry name" value="HNH_nuc"/>
</dbReference>
<feature type="compositionally biased region" description="Basic residues" evidence="1">
    <location>
        <begin position="302"/>
        <end position="314"/>
    </location>
</feature>
<keyword evidence="4" id="KW-1185">Reference proteome</keyword>
<feature type="compositionally biased region" description="Low complexity" evidence="1">
    <location>
        <begin position="377"/>
        <end position="389"/>
    </location>
</feature>
<dbReference type="STRING" id="1448318.A0A319FKU1"/>
<feature type="compositionally biased region" description="Basic and acidic residues" evidence="1">
    <location>
        <begin position="352"/>
        <end position="361"/>
    </location>
</feature>
<gene>
    <name evidence="3" type="ORF">BO78DRAFT_56196</name>
</gene>
<dbReference type="Proteomes" id="UP000248423">
    <property type="component" value="Unassembled WGS sequence"/>
</dbReference>